<evidence type="ECO:0000313" key="2">
    <source>
        <dbReference type="EMBL" id="ETW75906.1"/>
    </source>
</evidence>
<feature type="region of interest" description="Disordered" evidence="1">
    <location>
        <begin position="489"/>
        <end position="511"/>
    </location>
</feature>
<feature type="compositionally biased region" description="Basic residues" evidence="1">
    <location>
        <begin position="225"/>
        <end position="234"/>
    </location>
</feature>
<dbReference type="KEGG" id="hir:HETIRDRAFT_455548"/>
<gene>
    <name evidence="2" type="ORF">HETIRDRAFT_455548</name>
</gene>
<keyword evidence="3" id="KW-1185">Reference proteome</keyword>
<evidence type="ECO:0000313" key="3">
    <source>
        <dbReference type="Proteomes" id="UP000030671"/>
    </source>
</evidence>
<proteinExistence type="predicted"/>
<feature type="compositionally biased region" description="Basic and acidic residues" evidence="1">
    <location>
        <begin position="7"/>
        <end position="22"/>
    </location>
</feature>
<dbReference type="HOGENOM" id="CLU_438082_0_0_1"/>
<feature type="region of interest" description="Disordered" evidence="1">
    <location>
        <begin position="534"/>
        <end position="556"/>
    </location>
</feature>
<dbReference type="InParanoid" id="W4JSR9"/>
<feature type="region of interest" description="Disordered" evidence="1">
    <location>
        <begin position="574"/>
        <end position="595"/>
    </location>
</feature>
<sequence length="624" mass="66799">MTGEIAASRRDGIGNGWEERGRAHGAQGRASRRRGVEAGAKGRPLTMGIRSGAGSGFAAQAGVGESRASVVERVRNALLCDALRCATRAMGAMTFTFERKAGEGRNLNWTHTRRRAESRRLRDETGTQDLWGGARRRRGGRGSGEACCCSREIDAQQVLIAALALHAFLRVLDGDGGGGGRSARREEGKERARALALALDDTLPGRFRTPPSLFFPPRCNATSSPRRHSHRRASRTAASLPTAPSASAPCPAPGSPLYPTIRRGFASVHRLPAALSLSSRFSFLACHPSPRYAPAPPAPTATSTPRSRCAAHPASNILRADAQKPRISAITVQQPTSPACVCSLASRRPVPVPATFSRALDWCSVLRRRRSARSPAHAHRGGRADTLCPPDIEASARPGPAPSCLQPTERGSLSGEAPLVPASTGPPFSGFARSVDEERVDGATTNARSREVAVGEMGCRGAGRPTATRSSRLVLSRLDESRIPRAPCALPCEAPERRSRGKQDRGPSALEAARTRARIPRGWGHLCAQAFSRRSGGRAHAGRERVPAGSSTRRDATSHCCRRPIWDLASLCPPEREAGETETNGARPDAKRPGARVRWTTPRTVQVHWVPGRHGLGWPIKSRC</sequence>
<dbReference type="GeneID" id="20676629"/>
<dbReference type="EMBL" id="KI925465">
    <property type="protein sequence ID" value="ETW75906.1"/>
    <property type="molecule type" value="Genomic_DNA"/>
</dbReference>
<feature type="region of interest" description="Disordered" evidence="1">
    <location>
        <begin position="1"/>
        <end position="51"/>
    </location>
</feature>
<organism evidence="2 3">
    <name type="scientific">Heterobasidion irregulare (strain TC 32-1)</name>
    <dbReference type="NCBI Taxonomy" id="747525"/>
    <lineage>
        <taxon>Eukaryota</taxon>
        <taxon>Fungi</taxon>
        <taxon>Dikarya</taxon>
        <taxon>Basidiomycota</taxon>
        <taxon>Agaricomycotina</taxon>
        <taxon>Agaricomycetes</taxon>
        <taxon>Russulales</taxon>
        <taxon>Bondarzewiaceae</taxon>
        <taxon>Heterobasidion</taxon>
        <taxon>Heterobasidion annosum species complex</taxon>
    </lineage>
</organism>
<protein>
    <submittedName>
        <fullName evidence="2">Uncharacterized protein</fullName>
    </submittedName>
</protein>
<evidence type="ECO:0000256" key="1">
    <source>
        <dbReference type="SAM" id="MobiDB-lite"/>
    </source>
</evidence>
<dbReference type="Proteomes" id="UP000030671">
    <property type="component" value="Unassembled WGS sequence"/>
</dbReference>
<feature type="compositionally biased region" description="Basic and acidic residues" evidence="1">
    <location>
        <begin position="494"/>
        <end position="505"/>
    </location>
</feature>
<accession>W4JSR9</accession>
<feature type="region of interest" description="Disordered" evidence="1">
    <location>
        <begin position="214"/>
        <end position="252"/>
    </location>
</feature>
<feature type="compositionally biased region" description="Basic and acidic residues" evidence="1">
    <location>
        <begin position="541"/>
        <end position="556"/>
    </location>
</feature>
<feature type="region of interest" description="Disordered" evidence="1">
    <location>
        <begin position="374"/>
        <end position="432"/>
    </location>
</feature>
<dbReference type="AlphaFoldDB" id="W4JSR9"/>
<dbReference type="RefSeq" id="XP_009552144.1">
    <property type="nucleotide sequence ID" value="XM_009553849.1"/>
</dbReference>
<name>W4JSR9_HETIT</name>
<feature type="compositionally biased region" description="Low complexity" evidence="1">
    <location>
        <begin position="235"/>
        <end position="249"/>
    </location>
</feature>
<reference evidence="2 3" key="1">
    <citation type="journal article" date="2012" name="New Phytol.">
        <title>Insight into trade-off between wood decay and parasitism from the genome of a fungal forest pathogen.</title>
        <authorList>
            <person name="Olson A."/>
            <person name="Aerts A."/>
            <person name="Asiegbu F."/>
            <person name="Belbahri L."/>
            <person name="Bouzid O."/>
            <person name="Broberg A."/>
            <person name="Canback B."/>
            <person name="Coutinho P.M."/>
            <person name="Cullen D."/>
            <person name="Dalman K."/>
            <person name="Deflorio G."/>
            <person name="van Diepen L.T."/>
            <person name="Dunand C."/>
            <person name="Duplessis S."/>
            <person name="Durling M."/>
            <person name="Gonthier P."/>
            <person name="Grimwood J."/>
            <person name="Fossdal C.G."/>
            <person name="Hansson D."/>
            <person name="Henrissat B."/>
            <person name="Hietala A."/>
            <person name="Himmelstrand K."/>
            <person name="Hoffmeister D."/>
            <person name="Hogberg N."/>
            <person name="James T.Y."/>
            <person name="Karlsson M."/>
            <person name="Kohler A."/>
            <person name="Kues U."/>
            <person name="Lee Y.H."/>
            <person name="Lin Y.C."/>
            <person name="Lind M."/>
            <person name="Lindquist E."/>
            <person name="Lombard V."/>
            <person name="Lucas S."/>
            <person name="Lunden K."/>
            <person name="Morin E."/>
            <person name="Murat C."/>
            <person name="Park J."/>
            <person name="Raffaello T."/>
            <person name="Rouze P."/>
            <person name="Salamov A."/>
            <person name="Schmutz J."/>
            <person name="Solheim H."/>
            <person name="Stahlberg J."/>
            <person name="Velez H."/>
            <person name="de Vries R.P."/>
            <person name="Wiebenga A."/>
            <person name="Woodward S."/>
            <person name="Yakovlev I."/>
            <person name="Garbelotto M."/>
            <person name="Martin F."/>
            <person name="Grigoriev I.V."/>
            <person name="Stenlid J."/>
        </authorList>
    </citation>
    <scope>NUCLEOTIDE SEQUENCE [LARGE SCALE GENOMIC DNA]</scope>
    <source>
        <strain evidence="2 3">TC 32-1</strain>
    </source>
</reference>